<gene>
    <name evidence="1" type="ORF">RM545_17455</name>
</gene>
<evidence type="ECO:0000313" key="2">
    <source>
        <dbReference type="Proteomes" id="UP001245285"/>
    </source>
</evidence>
<evidence type="ECO:0000313" key="1">
    <source>
        <dbReference type="EMBL" id="MDT0648478.1"/>
    </source>
</evidence>
<keyword evidence="2" id="KW-1185">Reference proteome</keyword>
<organism evidence="1 2">
    <name type="scientific">Autumnicola lenta</name>
    <dbReference type="NCBI Taxonomy" id="3075593"/>
    <lineage>
        <taxon>Bacteria</taxon>
        <taxon>Pseudomonadati</taxon>
        <taxon>Bacteroidota</taxon>
        <taxon>Flavobacteriia</taxon>
        <taxon>Flavobacteriales</taxon>
        <taxon>Flavobacteriaceae</taxon>
        <taxon>Autumnicola</taxon>
    </lineage>
</organism>
<comment type="caution">
    <text evidence="1">The sequence shown here is derived from an EMBL/GenBank/DDBJ whole genome shotgun (WGS) entry which is preliminary data.</text>
</comment>
<protein>
    <submittedName>
        <fullName evidence="1">Uncharacterized protein</fullName>
    </submittedName>
</protein>
<name>A0ABU3CQF7_9FLAO</name>
<feature type="non-terminal residue" evidence="1">
    <location>
        <position position="1"/>
    </location>
</feature>
<proteinExistence type="predicted"/>
<dbReference type="EMBL" id="JAVRHO010000069">
    <property type="protein sequence ID" value="MDT0648478.1"/>
    <property type="molecule type" value="Genomic_DNA"/>
</dbReference>
<dbReference type="Proteomes" id="UP001245285">
    <property type="component" value="Unassembled WGS sequence"/>
</dbReference>
<sequence>AQFLYGTLGHIVRNNKKYTTSDLFLINQVKMRIVLSLMILLQLSCSIVGRNKSDSIHEKEIMIELLPILVEELYTDFRLSLPPPPPPSNEKDSVEIIRQWEKAYFEKVEAIEKDTSLIVIAVYDTIYELDEREREKITSHFKEVDSVPNSDYKTGYKIALNKVRSDKFKFKYRSEFPEGREIWKKDYPFLFFGIATFSRIQFDKSGNFGVLTATYGCGKLCGHSATIFLRKDSDGWKIDEVKITGNS</sequence>
<accession>A0ABU3CQF7</accession>
<dbReference type="RefSeq" id="WP_311496566.1">
    <property type="nucleotide sequence ID" value="NZ_JAVRHO010000069.1"/>
</dbReference>
<reference evidence="1 2" key="1">
    <citation type="submission" date="2023-09" db="EMBL/GenBank/DDBJ databases">
        <authorList>
            <person name="Rey-Velasco X."/>
        </authorList>
    </citation>
    <scope>NUCLEOTIDE SEQUENCE [LARGE SCALE GENOMIC DNA]</scope>
    <source>
        <strain evidence="1 2">F260</strain>
    </source>
</reference>